<dbReference type="PANTHER" id="PTHR46190:SF1">
    <property type="entry name" value="SI:CH211-201H21.5"/>
    <property type="match status" value="1"/>
</dbReference>
<dbReference type="EMBL" id="GBRD01000907">
    <property type="protein sequence ID" value="JAG64914.1"/>
    <property type="molecule type" value="Transcribed_RNA"/>
</dbReference>
<reference evidence="4" key="2">
    <citation type="submission" date="2014-07" db="EMBL/GenBank/DDBJ databases">
        <authorList>
            <person name="Hull J."/>
        </authorList>
    </citation>
    <scope>NUCLEOTIDE SEQUENCE</scope>
</reference>
<evidence type="ECO:0000313" key="6">
    <source>
        <dbReference type="EMBL" id="JAG32467.1"/>
    </source>
</evidence>
<dbReference type="InterPro" id="IPR052775">
    <property type="entry name" value="IUN_hydrolase"/>
</dbReference>
<feature type="signal peptide" evidence="2">
    <location>
        <begin position="1"/>
        <end position="28"/>
    </location>
</feature>
<dbReference type="EMBL" id="GBHO01011140">
    <property type="protein sequence ID" value="JAG32464.1"/>
    <property type="molecule type" value="Transcribed_RNA"/>
</dbReference>
<reference evidence="7" key="3">
    <citation type="submission" date="2014-09" db="EMBL/GenBank/DDBJ databases">
        <authorList>
            <person name="Magalhaes I.L.F."/>
            <person name="Oliveira U."/>
            <person name="Santos F.R."/>
            <person name="Vidigal T.H.D.A."/>
            <person name="Brescovit A.D."/>
            <person name="Santos A.J."/>
        </authorList>
    </citation>
    <scope>NUCLEOTIDE SEQUENCE</scope>
</reference>
<dbReference type="EMBL" id="GBRD01000906">
    <property type="protein sequence ID" value="JAG64915.1"/>
    <property type="molecule type" value="Transcribed_RNA"/>
</dbReference>
<dbReference type="InterPro" id="IPR001910">
    <property type="entry name" value="Inosine/uridine_hydrolase_dom"/>
</dbReference>
<dbReference type="InterPro" id="IPR036452">
    <property type="entry name" value="Ribo_hydro-like"/>
</dbReference>
<dbReference type="EMBL" id="GBRD01012536">
    <property type="protein sequence ID" value="JAG53288.1"/>
    <property type="molecule type" value="Transcribed_RNA"/>
</dbReference>
<dbReference type="SUPFAM" id="SSF53590">
    <property type="entry name" value="Nucleoside hydrolase"/>
    <property type="match status" value="1"/>
</dbReference>
<evidence type="ECO:0000313" key="8">
    <source>
        <dbReference type="EMBL" id="JAQ00987.1"/>
    </source>
</evidence>
<proteinExistence type="inferred from homology"/>
<keyword evidence="2" id="KW-0732">Signal</keyword>
<dbReference type="PANTHER" id="PTHR46190">
    <property type="entry name" value="SI:CH211-201H21.5-RELATED"/>
    <property type="match status" value="1"/>
</dbReference>
<feature type="chain" id="PRO_5015034025" evidence="2">
    <location>
        <begin position="29"/>
        <end position="335"/>
    </location>
</feature>
<dbReference type="EMBL" id="GDHC01017642">
    <property type="protein sequence ID" value="JAQ00987.1"/>
    <property type="molecule type" value="Transcribed_RNA"/>
</dbReference>
<reference evidence="8" key="4">
    <citation type="journal article" date="2016" name="Gigascience">
        <title>De novo construction of an expanded transcriptome assembly for the western tarnished plant bug, Lygus hesperus.</title>
        <authorList>
            <person name="Tassone E.E."/>
            <person name="Geib S.M."/>
            <person name="Hall B."/>
            <person name="Fabrick J.A."/>
            <person name="Brent C.S."/>
            <person name="Hull J.J."/>
        </authorList>
    </citation>
    <scope>NUCLEOTIDE SEQUENCE</scope>
</reference>
<dbReference type="EMBL" id="GBRD01012537">
    <property type="protein sequence ID" value="JAG53287.1"/>
    <property type="molecule type" value="Transcribed_RNA"/>
</dbReference>
<protein>
    <submittedName>
        <fullName evidence="4">Uridine nucleosidase 1</fullName>
    </submittedName>
</protein>
<feature type="domain" description="Inosine/uridine-preferring nucleoside hydrolase" evidence="3">
    <location>
        <begin position="38"/>
        <end position="327"/>
    </location>
</feature>
<dbReference type="EMBL" id="GBHO01011144">
    <property type="protein sequence ID" value="JAG32460.1"/>
    <property type="molecule type" value="Transcribed_RNA"/>
</dbReference>
<evidence type="ECO:0000256" key="2">
    <source>
        <dbReference type="SAM" id="SignalP"/>
    </source>
</evidence>
<evidence type="ECO:0000259" key="3">
    <source>
        <dbReference type="Pfam" id="PF01156"/>
    </source>
</evidence>
<dbReference type="Gene3D" id="3.90.245.10">
    <property type="entry name" value="Ribonucleoside hydrolase-like"/>
    <property type="match status" value="1"/>
</dbReference>
<dbReference type="AlphaFoldDB" id="A0A0A9YSD7"/>
<sequence>MMNNNLHSSVKAELIILSLFLLCAPTIANVQISTPKQVIFDVDGGGDDIFALALAFLNPTLINVVAITTVFGNTGTYNCTKNVLRTLQVFNRSDVPVYVGSTKGLVYPFTGDHFFGYDGLGDNEWSEPLQQNPETIHAAIFLSEFVRQHPGQITLIATGALTNVALAQQLNPSFFGDLAELYVMGGAYLGRGNIRPGVEFNFFADPLAAEFVLLEAHNNTVVTLLPLEATPAIPTAWRVNVLGTINSPYIKFLNKAERKILSSKTWSPNDQVTAAIAMCSNLVKASLDADGIVLTEGCDAKGALLIDYKSTSYNLKIITQVDEAAFQNFVLNSFR</sequence>
<accession>A0A0A9YSD7</accession>
<evidence type="ECO:0000313" key="5">
    <source>
        <dbReference type="EMBL" id="JAG32464.1"/>
    </source>
</evidence>
<comment type="similarity">
    <text evidence="1">Belongs to the IUNH family.</text>
</comment>
<dbReference type="GO" id="GO:0016799">
    <property type="term" value="F:hydrolase activity, hydrolyzing N-glycosyl compounds"/>
    <property type="evidence" value="ECO:0007669"/>
    <property type="project" value="InterPro"/>
</dbReference>
<dbReference type="EMBL" id="GBHO01011137">
    <property type="protein sequence ID" value="JAG32467.1"/>
    <property type="molecule type" value="Transcribed_RNA"/>
</dbReference>
<organism evidence="4">
    <name type="scientific">Lygus hesperus</name>
    <name type="common">Western plant bug</name>
    <dbReference type="NCBI Taxonomy" id="30085"/>
    <lineage>
        <taxon>Eukaryota</taxon>
        <taxon>Metazoa</taxon>
        <taxon>Ecdysozoa</taxon>
        <taxon>Arthropoda</taxon>
        <taxon>Hexapoda</taxon>
        <taxon>Insecta</taxon>
        <taxon>Pterygota</taxon>
        <taxon>Neoptera</taxon>
        <taxon>Paraneoptera</taxon>
        <taxon>Hemiptera</taxon>
        <taxon>Heteroptera</taxon>
        <taxon>Panheteroptera</taxon>
        <taxon>Cimicomorpha</taxon>
        <taxon>Miridae</taxon>
        <taxon>Mirini</taxon>
        <taxon>Lygus</taxon>
    </lineage>
</organism>
<dbReference type="Pfam" id="PF01156">
    <property type="entry name" value="IU_nuc_hydro"/>
    <property type="match status" value="1"/>
</dbReference>
<evidence type="ECO:0000256" key="1">
    <source>
        <dbReference type="ARBA" id="ARBA00009176"/>
    </source>
</evidence>
<name>A0A0A9YSD7_LYGHE</name>
<gene>
    <name evidence="4" type="primary">URH1_2</name>
    <name evidence="5" type="synonym">URH1_1</name>
    <name evidence="6" type="synonym">URH1_3</name>
    <name evidence="5" type="ORF">CM83_45226</name>
    <name evidence="6" type="ORF">CM83_45232</name>
    <name evidence="4" type="ORF">CM83_45234</name>
    <name evidence="8" type="ORF">g.46512</name>
</gene>
<reference evidence="4" key="1">
    <citation type="journal article" date="2014" name="PLoS ONE">
        <title>Transcriptome-Based Identification of ABC Transporters in the Western Tarnished Plant Bug Lygus hesperus.</title>
        <authorList>
            <person name="Hull J.J."/>
            <person name="Chaney K."/>
            <person name="Geib S.M."/>
            <person name="Fabrick J.A."/>
            <person name="Brent C.S."/>
            <person name="Walsh D."/>
            <person name="Lavine L.C."/>
        </authorList>
    </citation>
    <scope>NUCLEOTIDE SEQUENCE</scope>
</reference>
<evidence type="ECO:0000313" key="7">
    <source>
        <dbReference type="EMBL" id="JAG53287.1"/>
    </source>
</evidence>
<evidence type="ECO:0000313" key="4">
    <source>
        <dbReference type="EMBL" id="JAG32460.1"/>
    </source>
</evidence>
<dbReference type="EMBL" id="GBRD01000905">
    <property type="protein sequence ID" value="JAG64916.1"/>
    <property type="molecule type" value="Transcribed_RNA"/>
</dbReference>